<evidence type="ECO:0000313" key="1">
    <source>
        <dbReference type="EMBL" id="OLQ03336.1"/>
    </source>
</evidence>
<protein>
    <submittedName>
        <fullName evidence="1">Uncharacterized protein</fullName>
    </submittedName>
</protein>
<sequence length="261" mass="28314">MVDSICLAKQADLEAVAFSGTGRRLGRFNSDGYSHCGASTYGLSSRSRAPPFPPPPPLGEAEFPEPVQVRQKMGRLAAFWGSKEVIWGSYILSLHTQKPTSIFAPRSFWPSACLLSTTLLANNFRRPKQIHGLHNENEGSGTGFRAPSPEWLLRSGRGLCELALCCFPSLGTASPVNLCNCRQVTDAGLLQLLACPTVTALNLSCMPAITADGVEKLCNALPIQSLELSGCSRIREVDLVKRFGRFIEFDDDEDGLNKVQG</sequence>
<organism evidence="1 2">
    <name type="scientific">Symbiodinium microadriaticum</name>
    <name type="common">Dinoflagellate</name>
    <name type="synonym">Zooxanthella microadriatica</name>
    <dbReference type="NCBI Taxonomy" id="2951"/>
    <lineage>
        <taxon>Eukaryota</taxon>
        <taxon>Sar</taxon>
        <taxon>Alveolata</taxon>
        <taxon>Dinophyceae</taxon>
        <taxon>Suessiales</taxon>
        <taxon>Symbiodiniaceae</taxon>
        <taxon>Symbiodinium</taxon>
    </lineage>
</organism>
<dbReference type="AlphaFoldDB" id="A0A1Q9E7F0"/>
<dbReference type="OrthoDB" id="550575at2759"/>
<dbReference type="InterPro" id="IPR032675">
    <property type="entry name" value="LRR_dom_sf"/>
</dbReference>
<keyword evidence="2" id="KW-1185">Reference proteome</keyword>
<dbReference type="Proteomes" id="UP000186817">
    <property type="component" value="Unassembled WGS sequence"/>
</dbReference>
<gene>
    <name evidence="1" type="ORF">AK812_SmicGene13680</name>
</gene>
<dbReference type="SUPFAM" id="SSF52047">
    <property type="entry name" value="RNI-like"/>
    <property type="match status" value="1"/>
</dbReference>
<reference evidence="1 2" key="1">
    <citation type="submission" date="2016-02" db="EMBL/GenBank/DDBJ databases">
        <title>Genome analysis of coral dinoflagellate symbionts highlights evolutionary adaptations to a symbiotic lifestyle.</title>
        <authorList>
            <person name="Aranda M."/>
            <person name="Li Y."/>
            <person name="Liew Y.J."/>
            <person name="Baumgarten S."/>
            <person name="Simakov O."/>
            <person name="Wilson M."/>
            <person name="Piel J."/>
            <person name="Ashoor H."/>
            <person name="Bougouffa S."/>
            <person name="Bajic V.B."/>
            <person name="Ryu T."/>
            <person name="Ravasi T."/>
            <person name="Bayer T."/>
            <person name="Micklem G."/>
            <person name="Kim H."/>
            <person name="Bhak J."/>
            <person name="Lajeunesse T.C."/>
            <person name="Voolstra C.R."/>
        </authorList>
    </citation>
    <scope>NUCLEOTIDE SEQUENCE [LARGE SCALE GENOMIC DNA]</scope>
    <source>
        <strain evidence="1 2">CCMP2467</strain>
    </source>
</reference>
<evidence type="ECO:0000313" key="2">
    <source>
        <dbReference type="Proteomes" id="UP000186817"/>
    </source>
</evidence>
<name>A0A1Q9E7F0_SYMMI</name>
<dbReference type="Gene3D" id="3.80.10.10">
    <property type="entry name" value="Ribonuclease Inhibitor"/>
    <property type="match status" value="1"/>
</dbReference>
<accession>A0A1Q9E7F0</accession>
<comment type="caution">
    <text evidence="1">The sequence shown here is derived from an EMBL/GenBank/DDBJ whole genome shotgun (WGS) entry which is preliminary data.</text>
</comment>
<dbReference type="EMBL" id="LSRX01000238">
    <property type="protein sequence ID" value="OLQ03336.1"/>
    <property type="molecule type" value="Genomic_DNA"/>
</dbReference>
<proteinExistence type="predicted"/>